<dbReference type="OrthoDB" id="19742at2759"/>
<keyword evidence="2 3" id="KW-0694">RNA-binding</keyword>
<dbReference type="Gene3D" id="3.30.70.330">
    <property type="match status" value="2"/>
</dbReference>
<dbReference type="Pfam" id="PF00076">
    <property type="entry name" value="RRM_1"/>
    <property type="match status" value="2"/>
</dbReference>
<dbReference type="SMART" id="SM00360">
    <property type="entry name" value="RRM"/>
    <property type="match status" value="2"/>
</dbReference>
<comment type="caution">
    <text evidence="5">The sequence shown here is derived from an EMBL/GenBank/DDBJ whole genome shotgun (WGS) entry which is preliminary data.</text>
</comment>
<dbReference type="InterPro" id="IPR012677">
    <property type="entry name" value="Nucleotide-bd_a/b_plait_sf"/>
</dbReference>
<protein>
    <submittedName>
        <fullName evidence="5">Spliceosome-associated protein 49</fullName>
    </submittedName>
</protein>
<dbReference type="SUPFAM" id="SSF54928">
    <property type="entry name" value="RNA-binding domain, RBD"/>
    <property type="match status" value="2"/>
</dbReference>
<evidence type="ECO:0000256" key="1">
    <source>
        <dbReference type="ARBA" id="ARBA00022737"/>
    </source>
</evidence>
<accession>A0A5N5SSN5</accession>
<feature type="domain" description="RRM" evidence="4">
    <location>
        <begin position="95"/>
        <end position="172"/>
    </location>
</feature>
<dbReference type="GO" id="GO:0003723">
    <property type="term" value="F:RNA binding"/>
    <property type="evidence" value="ECO:0007669"/>
    <property type="project" value="UniProtKB-UniRule"/>
</dbReference>
<evidence type="ECO:0000256" key="3">
    <source>
        <dbReference type="PROSITE-ProRule" id="PRU00176"/>
    </source>
</evidence>
<sequence length="196" mass="22597">MNPERENTSLYVGDLSKCVTEEILYEKLSCVGLIESIQICRKTETKESLAYAYVNCLTKLDAERIHSAMNYEYLKGKPMRIMWVEDDPSRKSHSSNVIIKNLHKSIDTRVLFDTFSYFGKIVSCKIPTDEQGRSKSYGFIHFETEEEANLTIEKVNGKLILNKKVTVEKYKSRGEMRLKSLEEKGNAVMYNSRKGN</sequence>
<dbReference type="PROSITE" id="PS50102">
    <property type="entry name" value="RRM"/>
    <property type="match status" value="2"/>
</dbReference>
<dbReference type="Proteomes" id="UP000326759">
    <property type="component" value="Unassembled WGS sequence"/>
</dbReference>
<gene>
    <name evidence="5" type="primary">sap49</name>
    <name evidence="5" type="ORF">Anas_03598</name>
</gene>
<keyword evidence="6" id="KW-1185">Reference proteome</keyword>
<organism evidence="5 6">
    <name type="scientific">Armadillidium nasatum</name>
    <dbReference type="NCBI Taxonomy" id="96803"/>
    <lineage>
        <taxon>Eukaryota</taxon>
        <taxon>Metazoa</taxon>
        <taxon>Ecdysozoa</taxon>
        <taxon>Arthropoda</taxon>
        <taxon>Crustacea</taxon>
        <taxon>Multicrustacea</taxon>
        <taxon>Malacostraca</taxon>
        <taxon>Eumalacostraca</taxon>
        <taxon>Peracarida</taxon>
        <taxon>Isopoda</taxon>
        <taxon>Oniscidea</taxon>
        <taxon>Crinocheta</taxon>
        <taxon>Armadillidiidae</taxon>
        <taxon>Armadillidium</taxon>
    </lineage>
</organism>
<dbReference type="InterPro" id="IPR035979">
    <property type="entry name" value="RBD_domain_sf"/>
</dbReference>
<keyword evidence="1" id="KW-0677">Repeat</keyword>
<name>A0A5N5SSN5_9CRUS</name>
<dbReference type="PANTHER" id="PTHR24012">
    <property type="entry name" value="RNA BINDING PROTEIN"/>
    <property type="match status" value="1"/>
</dbReference>
<evidence type="ECO:0000256" key="2">
    <source>
        <dbReference type="ARBA" id="ARBA00022884"/>
    </source>
</evidence>
<dbReference type="FunFam" id="3.30.70.330:FF:000003">
    <property type="entry name" value="Polyadenylate-binding protein"/>
    <property type="match status" value="1"/>
</dbReference>
<proteinExistence type="predicted"/>
<evidence type="ECO:0000259" key="4">
    <source>
        <dbReference type="PROSITE" id="PS50102"/>
    </source>
</evidence>
<feature type="domain" description="RRM" evidence="4">
    <location>
        <begin position="8"/>
        <end position="86"/>
    </location>
</feature>
<reference evidence="5 6" key="1">
    <citation type="journal article" date="2019" name="PLoS Biol.">
        <title>Sex chromosomes control vertical transmission of feminizing Wolbachia symbionts in an isopod.</title>
        <authorList>
            <person name="Becking T."/>
            <person name="Chebbi M.A."/>
            <person name="Giraud I."/>
            <person name="Moumen B."/>
            <person name="Laverre T."/>
            <person name="Caubet Y."/>
            <person name="Peccoud J."/>
            <person name="Gilbert C."/>
            <person name="Cordaux R."/>
        </authorList>
    </citation>
    <scope>NUCLEOTIDE SEQUENCE [LARGE SCALE GENOMIC DNA]</scope>
    <source>
        <strain evidence="5">ANa2</strain>
        <tissue evidence="5">Whole body excluding digestive tract and cuticle</tissue>
    </source>
</reference>
<evidence type="ECO:0000313" key="5">
    <source>
        <dbReference type="EMBL" id="KAB7497211.1"/>
    </source>
</evidence>
<dbReference type="EMBL" id="SEYY01020563">
    <property type="protein sequence ID" value="KAB7497211.1"/>
    <property type="molecule type" value="Genomic_DNA"/>
</dbReference>
<dbReference type="AlphaFoldDB" id="A0A5N5SSN5"/>
<dbReference type="InterPro" id="IPR000504">
    <property type="entry name" value="RRM_dom"/>
</dbReference>
<evidence type="ECO:0000313" key="6">
    <source>
        <dbReference type="Proteomes" id="UP000326759"/>
    </source>
</evidence>